<name>A0A087LZF9_9HYPH</name>
<organism evidence="1 2">
    <name type="scientific">Devosia riboflavina</name>
    <dbReference type="NCBI Taxonomy" id="46914"/>
    <lineage>
        <taxon>Bacteria</taxon>
        <taxon>Pseudomonadati</taxon>
        <taxon>Pseudomonadota</taxon>
        <taxon>Alphaproteobacteria</taxon>
        <taxon>Hyphomicrobiales</taxon>
        <taxon>Devosiaceae</taxon>
        <taxon>Devosia</taxon>
    </lineage>
</organism>
<comment type="caution">
    <text evidence="1">The sequence shown here is derived from an EMBL/GenBank/DDBJ whole genome shotgun (WGS) entry which is preliminary data.</text>
</comment>
<keyword evidence="2" id="KW-1185">Reference proteome</keyword>
<dbReference type="Proteomes" id="UP000028981">
    <property type="component" value="Unassembled WGS sequence"/>
</dbReference>
<dbReference type="STRING" id="46914.JP75_18130"/>
<evidence type="ECO:0000313" key="1">
    <source>
        <dbReference type="EMBL" id="KFL30012.1"/>
    </source>
</evidence>
<evidence type="ECO:0000313" key="2">
    <source>
        <dbReference type="Proteomes" id="UP000028981"/>
    </source>
</evidence>
<reference evidence="1 2" key="1">
    <citation type="submission" date="2014-08" db="EMBL/GenBank/DDBJ databases">
        <authorList>
            <person name="Hassan Y.I."/>
            <person name="Lepp D."/>
            <person name="Zhou T."/>
        </authorList>
    </citation>
    <scope>NUCLEOTIDE SEQUENCE [LARGE SCALE GENOMIC DNA]</scope>
    <source>
        <strain evidence="1 2">IFO13584</strain>
    </source>
</reference>
<sequence length="157" mass="16723">MTDRSSLSYRDLVPQILIYRYIGNQKTSRQRGALAPTPPPAVDYDKLSGDHLGTVGGKKRDEFGKDAVFRIHGAGVGASMKGTDILVWKTALDISGGRIDATGSQLLSSEKARIASAGNLVRSVGNCSPTARSLFRGPAHFRTLCACGRPTAIPQIP</sequence>
<protein>
    <submittedName>
        <fullName evidence="1">Uncharacterized protein</fullName>
    </submittedName>
</protein>
<dbReference type="AlphaFoldDB" id="A0A087LZF9"/>
<gene>
    <name evidence="1" type="ORF">JP75_18130</name>
</gene>
<proteinExistence type="predicted"/>
<dbReference type="EMBL" id="JQGC01000017">
    <property type="protein sequence ID" value="KFL30012.1"/>
    <property type="molecule type" value="Genomic_DNA"/>
</dbReference>
<accession>A0A087LZF9</accession>